<evidence type="ECO:0000256" key="1">
    <source>
        <dbReference type="ARBA" id="ARBA00004123"/>
    </source>
</evidence>
<dbReference type="SUPFAM" id="SSF46689">
    <property type="entry name" value="Homeodomain-like"/>
    <property type="match status" value="1"/>
</dbReference>
<sequence length="78" mass="8666">MGRAPCCDKKGLKKGAWTPEEDKLLVDYIQVNGHGSWRLLPKLAGTGWLLCSCEAMLCFCHVFVFACRTSAELLISTF</sequence>
<dbReference type="CDD" id="cd00167">
    <property type="entry name" value="SANT"/>
    <property type="match status" value="1"/>
</dbReference>
<keyword evidence="2" id="KW-0238">DNA-binding</keyword>
<evidence type="ECO:0000313" key="7">
    <source>
        <dbReference type="EMBL" id="CAA65524.1"/>
    </source>
</evidence>
<evidence type="ECO:0000259" key="5">
    <source>
        <dbReference type="PROSITE" id="PS51294"/>
    </source>
</evidence>
<feature type="domain" description="Myb-like" evidence="4">
    <location>
        <begin position="9"/>
        <end position="42"/>
    </location>
</feature>
<dbReference type="PIR" id="T03832">
    <property type="entry name" value="T03832"/>
</dbReference>
<dbReference type="InterPro" id="IPR017930">
    <property type="entry name" value="Myb_dom"/>
</dbReference>
<dbReference type="GO" id="GO:0003677">
    <property type="term" value="F:DNA binding"/>
    <property type="evidence" value="ECO:0007669"/>
    <property type="project" value="UniProtKB-KW"/>
</dbReference>
<evidence type="ECO:0000256" key="2">
    <source>
        <dbReference type="ARBA" id="ARBA00023125"/>
    </source>
</evidence>
<organism evidence="7">
    <name type="scientific">Oryza sativa</name>
    <name type="common">Rice</name>
    <dbReference type="NCBI Taxonomy" id="4530"/>
    <lineage>
        <taxon>Eukaryota</taxon>
        <taxon>Viridiplantae</taxon>
        <taxon>Streptophyta</taxon>
        <taxon>Embryophyta</taxon>
        <taxon>Tracheophyta</taxon>
        <taxon>Spermatophyta</taxon>
        <taxon>Magnoliopsida</taxon>
        <taxon>Liliopsida</taxon>
        <taxon>Poales</taxon>
        <taxon>Poaceae</taxon>
        <taxon>BOP clade</taxon>
        <taxon>Oryzoideae</taxon>
        <taxon>Oryzeae</taxon>
        <taxon>Oryzinae</taxon>
        <taxon>Oryza</taxon>
    </lineage>
</organism>
<feature type="domain" description="HTH myb-type" evidence="5">
    <location>
        <begin position="9"/>
        <end position="46"/>
    </location>
</feature>
<dbReference type="GO" id="GO:0005634">
    <property type="term" value="C:nucleus"/>
    <property type="evidence" value="ECO:0007669"/>
    <property type="project" value="UniProtKB-SubCell"/>
</dbReference>
<proteinExistence type="evidence at transcript level"/>
<comment type="subcellular location">
    <subcellularLocation>
        <location evidence="1">Nucleus</location>
    </subcellularLocation>
</comment>
<dbReference type="EMBL" id="X89605">
    <property type="protein sequence ID" value="CAA61765.1"/>
    <property type="molecule type" value="mRNA"/>
</dbReference>
<dbReference type="Pfam" id="PF00249">
    <property type="entry name" value="Myb_DNA-binding"/>
    <property type="match status" value="1"/>
</dbReference>
<dbReference type="InterPro" id="IPR009057">
    <property type="entry name" value="Homeodomain-like_sf"/>
</dbReference>
<evidence type="ECO:0000259" key="4">
    <source>
        <dbReference type="PROSITE" id="PS50090"/>
    </source>
</evidence>
<dbReference type="InterPro" id="IPR001005">
    <property type="entry name" value="SANT/Myb"/>
</dbReference>
<evidence type="ECO:0000256" key="3">
    <source>
        <dbReference type="ARBA" id="ARBA00023242"/>
    </source>
</evidence>
<dbReference type="AlphaFoldDB" id="Q43711"/>
<protein>
    <submittedName>
        <fullName evidence="6">Myb 7 protein</fullName>
    </submittedName>
    <submittedName>
        <fullName evidence="7">ORF2 protein</fullName>
    </submittedName>
</protein>
<dbReference type="PROSITE" id="PS51294">
    <property type="entry name" value="HTH_MYB"/>
    <property type="match status" value="1"/>
</dbReference>
<dbReference type="PROSITE" id="PS50090">
    <property type="entry name" value="MYB_LIKE"/>
    <property type="match status" value="1"/>
</dbReference>
<evidence type="ECO:0000313" key="6">
    <source>
        <dbReference type="EMBL" id="CAA61765.1"/>
    </source>
</evidence>
<reference evidence="7" key="2">
    <citation type="journal article" date="1997" name="Plant Mol. Biol.">
        <title>Maturation and translation mechanisms involved in the expression of a myb gene of rice.</title>
        <authorList>
            <person name="Magaraggia F."/>
            <person name="Solinas G."/>
            <person name="Valle G."/>
            <person name="Giovinazzo G."/>
            <person name="Coraggio I."/>
        </authorList>
    </citation>
    <scope>NUCLEOTIDE SEQUENCE</scope>
    <source>
        <tissue evidence="7">Coleoptiles</tissue>
    </source>
</reference>
<accession>Q43711</accession>
<keyword evidence="3" id="KW-0539">Nucleus</keyword>
<dbReference type="InterPro" id="IPR015495">
    <property type="entry name" value="Myb_TF_plants"/>
</dbReference>
<dbReference type="PANTHER" id="PTHR47999:SF124">
    <property type="entry name" value="MYB TRANSCRIPTION FACTOR 42"/>
    <property type="match status" value="1"/>
</dbReference>
<dbReference type="Gene3D" id="1.10.10.60">
    <property type="entry name" value="Homeodomain-like"/>
    <property type="match status" value="1"/>
</dbReference>
<name>Q43711_ORYSA</name>
<reference evidence="6" key="1">
    <citation type="submission" date="1995-07" db="EMBL/GenBank/DDBJ databases">
        <title>Cloning of a rice myb cDNA post-transcriptionally regulated by anoxia.</title>
        <authorList>
            <person name="Menguzzato E."/>
            <person name="Valle G."/>
            <person name="Coraggio I."/>
        </authorList>
    </citation>
    <scope>NUCLEOTIDE SEQUENCE</scope>
    <source>
        <tissue evidence="6">Coleoptiles</tissue>
    </source>
</reference>
<dbReference type="EMBL" id="X96749">
    <property type="protein sequence ID" value="CAA65524.1"/>
    <property type="molecule type" value="Genomic_DNA"/>
</dbReference>
<gene>
    <name evidence="7" type="primary">ORF2</name>
</gene>
<dbReference type="PANTHER" id="PTHR47999">
    <property type="entry name" value="TRANSCRIPTION FACTOR MYB8-RELATED-RELATED"/>
    <property type="match status" value="1"/>
</dbReference>